<sequence>MSVLINSAKLNRIVRVCDSRQDARQAWQDHAEDRGSIYLASEVRLMGGISDEALEAVQMVKDVFLGARVQRFDPVETQLGE</sequence>
<dbReference type="EMBL" id="CP071382">
    <property type="protein sequence ID" value="QSV44419.1"/>
    <property type="molecule type" value="Genomic_DNA"/>
</dbReference>
<dbReference type="RefSeq" id="WP_207162078.1">
    <property type="nucleotide sequence ID" value="NZ_CP071382.1"/>
</dbReference>
<name>A0ABX7PZD0_9BACT</name>
<protein>
    <recommendedName>
        <fullName evidence="3">BON domain-containing protein</fullName>
    </recommendedName>
</protein>
<dbReference type="Proteomes" id="UP000663651">
    <property type="component" value="Chromosome"/>
</dbReference>
<evidence type="ECO:0000313" key="2">
    <source>
        <dbReference type="Proteomes" id="UP000663651"/>
    </source>
</evidence>
<organism evidence="1 2">
    <name type="scientific">Geobacter benzoatilyticus</name>
    <dbReference type="NCBI Taxonomy" id="2815309"/>
    <lineage>
        <taxon>Bacteria</taxon>
        <taxon>Pseudomonadati</taxon>
        <taxon>Thermodesulfobacteriota</taxon>
        <taxon>Desulfuromonadia</taxon>
        <taxon>Geobacterales</taxon>
        <taxon>Geobacteraceae</taxon>
        <taxon>Geobacter</taxon>
    </lineage>
</organism>
<gene>
    <name evidence="1" type="ORF">JZM60_09540</name>
</gene>
<evidence type="ECO:0000313" key="1">
    <source>
        <dbReference type="EMBL" id="QSV44419.1"/>
    </source>
</evidence>
<reference evidence="1 2" key="1">
    <citation type="submission" date="2021-03" db="EMBL/GenBank/DDBJ databases">
        <title>Geobacter metallireducens gen. nov. sp. nov., a microorganism capable of coupling the complete oxidation of organic compounds to the reduction of iron and other metals.</title>
        <authorList>
            <person name="Li Y."/>
        </authorList>
    </citation>
    <scope>NUCLEOTIDE SEQUENCE [LARGE SCALE GENOMIC DNA]</scope>
    <source>
        <strain evidence="1 2">Jerry-YX</strain>
    </source>
</reference>
<accession>A0ABX7PZD0</accession>
<evidence type="ECO:0008006" key="3">
    <source>
        <dbReference type="Google" id="ProtNLM"/>
    </source>
</evidence>
<keyword evidence="2" id="KW-1185">Reference proteome</keyword>
<proteinExistence type="predicted"/>